<protein>
    <submittedName>
        <fullName evidence="2">Nucleotidyltransferase</fullName>
    </submittedName>
</protein>
<dbReference type="AlphaFoldDB" id="A0A5A9GTU4"/>
<organism evidence="2 3">
    <name type="scientific">Azospirillum lipoferum</name>
    <dbReference type="NCBI Taxonomy" id="193"/>
    <lineage>
        <taxon>Bacteria</taxon>
        <taxon>Pseudomonadati</taxon>
        <taxon>Pseudomonadota</taxon>
        <taxon>Alphaproteobacteria</taxon>
        <taxon>Rhodospirillales</taxon>
        <taxon>Azospirillaceae</taxon>
        <taxon>Azospirillum</taxon>
    </lineage>
</organism>
<sequence>MHIYVFGSICRGELDKNSDVDLLALTESHDALLSQEMFSIYSYDRIKFLWKQGNPFAWHLRLESKLIFSPDKSDFLAELGDPSEYEAYNDDFSKFYNLFRSSRDSLILENECRVFDLSSIFLSIRNIATCFSLAALNSPVFSRSSAMNIGKHSICIDPDAYRVLKRARILCTRGTGEKITENEFSLVMSCLQDIEDWMLNVLKLESTRERV</sequence>
<dbReference type="GO" id="GO:0016779">
    <property type="term" value="F:nucleotidyltransferase activity"/>
    <property type="evidence" value="ECO:0007669"/>
    <property type="project" value="InterPro"/>
</dbReference>
<dbReference type="CDD" id="cd05403">
    <property type="entry name" value="NT_KNTase_like"/>
    <property type="match status" value="1"/>
</dbReference>
<reference evidence="2 3" key="1">
    <citation type="submission" date="2019-08" db="EMBL/GenBank/DDBJ databases">
        <authorList>
            <person name="Grouzdev D."/>
            <person name="Tikhonova E."/>
            <person name="Kravchenko I."/>
        </authorList>
    </citation>
    <scope>NUCLEOTIDE SEQUENCE [LARGE SCALE GENOMIC DNA]</scope>
    <source>
        <strain evidence="2 3">59b</strain>
    </source>
</reference>
<dbReference type="InterPro" id="IPR002934">
    <property type="entry name" value="Polymerase_NTP_transf_dom"/>
</dbReference>
<accession>A0A5A9GTU4</accession>
<dbReference type="OrthoDB" id="8447086at2"/>
<proteinExistence type="predicted"/>
<dbReference type="EMBL" id="VTTN01000003">
    <property type="protein sequence ID" value="KAA0596769.1"/>
    <property type="molecule type" value="Genomic_DNA"/>
</dbReference>
<name>A0A5A9GTU4_AZOLI</name>
<evidence type="ECO:0000313" key="3">
    <source>
        <dbReference type="Proteomes" id="UP000324927"/>
    </source>
</evidence>
<dbReference type="Gene3D" id="3.30.460.10">
    <property type="entry name" value="Beta Polymerase, domain 2"/>
    <property type="match status" value="1"/>
</dbReference>
<comment type="caution">
    <text evidence="2">The sequence shown here is derived from an EMBL/GenBank/DDBJ whole genome shotgun (WGS) entry which is preliminary data.</text>
</comment>
<dbReference type="InterPro" id="IPR043519">
    <property type="entry name" value="NT_sf"/>
</dbReference>
<dbReference type="RefSeq" id="WP_149231272.1">
    <property type="nucleotide sequence ID" value="NZ_JALJXJ010000004.1"/>
</dbReference>
<keyword evidence="2" id="KW-0808">Transferase</keyword>
<keyword evidence="3" id="KW-1185">Reference proteome</keyword>
<feature type="domain" description="Polymerase nucleotidyl transferase" evidence="1">
    <location>
        <begin position="3"/>
        <end position="73"/>
    </location>
</feature>
<dbReference type="Pfam" id="PF01909">
    <property type="entry name" value="NTP_transf_2"/>
    <property type="match status" value="1"/>
</dbReference>
<evidence type="ECO:0000259" key="1">
    <source>
        <dbReference type="Pfam" id="PF01909"/>
    </source>
</evidence>
<dbReference type="Proteomes" id="UP000324927">
    <property type="component" value="Unassembled WGS sequence"/>
</dbReference>
<dbReference type="SUPFAM" id="SSF81301">
    <property type="entry name" value="Nucleotidyltransferase"/>
    <property type="match status" value="1"/>
</dbReference>
<evidence type="ECO:0000313" key="2">
    <source>
        <dbReference type="EMBL" id="KAA0596769.1"/>
    </source>
</evidence>
<gene>
    <name evidence="2" type="ORF">FZ942_11835</name>
</gene>